<dbReference type="Pfam" id="PF05635">
    <property type="entry name" value="23S_rRNA_IVP"/>
    <property type="match status" value="1"/>
</dbReference>
<proteinExistence type="predicted"/>
<protein>
    <submittedName>
        <fullName evidence="1">Four helix bundle protein</fullName>
    </submittedName>
</protein>
<dbReference type="Proteomes" id="UP000177870">
    <property type="component" value="Chromosome"/>
</dbReference>
<dbReference type="AlphaFoldDB" id="A0A1D8U0T8"/>
<dbReference type="NCBIfam" id="TIGR02436">
    <property type="entry name" value="four helix bundle protein"/>
    <property type="match status" value="1"/>
</dbReference>
<name>A0A1D8U0T8_9CYAN</name>
<dbReference type="PANTHER" id="PTHR38471">
    <property type="entry name" value="FOUR HELIX BUNDLE PROTEIN"/>
    <property type="match status" value="1"/>
</dbReference>
<accession>A0A1D8U0T8</accession>
<dbReference type="OrthoDB" id="160990at2"/>
<dbReference type="InterPro" id="IPR036583">
    <property type="entry name" value="23S_rRNA_IVS_sf"/>
</dbReference>
<dbReference type="CDD" id="cd16377">
    <property type="entry name" value="23S_rRNA_IVP_like"/>
    <property type="match status" value="1"/>
</dbReference>
<reference evidence="2" key="1">
    <citation type="submission" date="2016-10" db="EMBL/GenBank/DDBJ databases">
        <title>Comparative genomics uncovers the prolific and rare metabolic potential of the cyanobacterial genus Moorea.</title>
        <authorList>
            <person name="Leao T."/>
            <person name="Castelao G."/>
            <person name="Korobeynikov A."/>
            <person name="Monroe E.A."/>
            <person name="Podell S."/>
            <person name="Glukhov E."/>
            <person name="Allen E."/>
            <person name="Gerwick W.H."/>
            <person name="Gerwick L."/>
        </authorList>
    </citation>
    <scope>NUCLEOTIDE SEQUENCE [LARGE SCALE GENOMIC DNA]</scope>
    <source>
        <strain evidence="2">PAL-8-15-08-1</strain>
    </source>
</reference>
<dbReference type="RefSeq" id="WP_070395862.1">
    <property type="nucleotide sequence ID" value="NZ_CP017599.1"/>
</dbReference>
<evidence type="ECO:0000313" key="1">
    <source>
        <dbReference type="EMBL" id="AOX03488.1"/>
    </source>
</evidence>
<sequence>MSNINNFKDLLIWQKAMDIAEKCYLLTKFFPKDELYGMVQQIRRAAVSIPANISEGYGRRSTPEYIRFLNIAQGSINELETHLILSSRVGLSKQDDIELIVSLLKEESRMIIALIRKLEQL</sequence>
<dbReference type="NCBIfam" id="NF008911">
    <property type="entry name" value="PRK12275.1-2"/>
    <property type="match status" value="1"/>
</dbReference>
<dbReference type="STRING" id="1458985.BJP34_32285"/>
<dbReference type="InterPro" id="IPR012657">
    <property type="entry name" value="23S_rRNA-intervening_sequence"/>
</dbReference>
<dbReference type="KEGG" id="mpro:BJP34_32285"/>
<dbReference type="EMBL" id="CP017599">
    <property type="protein sequence ID" value="AOX03488.1"/>
    <property type="molecule type" value="Genomic_DNA"/>
</dbReference>
<gene>
    <name evidence="1" type="ORF">BJP34_32285</name>
</gene>
<dbReference type="SUPFAM" id="SSF158446">
    <property type="entry name" value="IVS-encoded protein-like"/>
    <property type="match status" value="1"/>
</dbReference>
<organism evidence="1 2">
    <name type="scientific">Moorena producens PAL-8-15-08-1</name>
    <dbReference type="NCBI Taxonomy" id="1458985"/>
    <lineage>
        <taxon>Bacteria</taxon>
        <taxon>Bacillati</taxon>
        <taxon>Cyanobacteriota</taxon>
        <taxon>Cyanophyceae</taxon>
        <taxon>Coleofasciculales</taxon>
        <taxon>Coleofasciculaceae</taxon>
        <taxon>Moorena</taxon>
    </lineage>
</organism>
<evidence type="ECO:0000313" key="2">
    <source>
        <dbReference type="Proteomes" id="UP000177870"/>
    </source>
</evidence>
<dbReference type="PANTHER" id="PTHR38471:SF2">
    <property type="entry name" value="FOUR HELIX BUNDLE PROTEIN"/>
    <property type="match status" value="1"/>
</dbReference>
<dbReference type="Gene3D" id="1.20.1440.60">
    <property type="entry name" value="23S rRNA-intervening sequence"/>
    <property type="match status" value="1"/>
</dbReference>